<name>D4J8Y0_9FIRM</name>
<evidence type="ECO:0000313" key="2">
    <source>
        <dbReference type="Proteomes" id="UP000008798"/>
    </source>
</evidence>
<dbReference type="Proteomes" id="UP000008798">
    <property type="component" value="Chromosome"/>
</dbReference>
<dbReference type="KEGG" id="cct:CC1_20830"/>
<dbReference type="EMBL" id="FP929038">
    <property type="protein sequence ID" value="CBK80801.1"/>
    <property type="molecule type" value="Genomic_DNA"/>
</dbReference>
<accession>D4J8Y0</accession>
<reference evidence="1 2" key="1">
    <citation type="submission" date="2010-03" db="EMBL/GenBank/DDBJ databases">
        <title>The genome sequence of Coprococcus catus GD/7.</title>
        <authorList>
            <consortium name="metaHIT consortium -- http://www.metahit.eu/"/>
            <person name="Pajon A."/>
            <person name="Turner K."/>
            <person name="Parkhill J."/>
            <person name="Duncan S."/>
            <person name="Flint H."/>
        </authorList>
    </citation>
    <scope>NUCLEOTIDE SEQUENCE [LARGE SCALE GENOMIC DNA]</scope>
    <source>
        <strain evidence="1 2">GD/7</strain>
    </source>
</reference>
<reference evidence="1 2" key="2">
    <citation type="submission" date="2010-03" db="EMBL/GenBank/DDBJ databases">
        <authorList>
            <person name="Pajon A."/>
        </authorList>
    </citation>
    <scope>NUCLEOTIDE SEQUENCE [LARGE SCALE GENOMIC DNA]</scope>
    <source>
        <strain evidence="1 2">GD/7</strain>
    </source>
</reference>
<evidence type="ECO:0000313" key="1">
    <source>
        <dbReference type="EMBL" id="CBK80801.1"/>
    </source>
</evidence>
<protein>
    <submittedName>
        <fullName evidence="1">Uncharacterized protein</fullName>
    </submittedName>
</protein>
<organism evidence="1 2">
    <name type="scientific">Coprococcus catus GD/7</name>
    <dbReference type="NCBI Taxonomy" id="717962"/>
    <lineage>
        <taxon>Bacteria</taxon>
        <taxon>Bacillati</taxon>
        <taxon>Bacillota</taxon>
        <taxon>Clostridia</taxon>
        <taxon>Lachnospirales</taxon>
        <taxon>Lachnospiraceae</taxon>
        <taxon>Coprococcus</taxon>
    </lineage>
</organism>
<sequence>MYIHLDYTVMLQQKQKKLPLRLNKKNFTDKIFQSMKGI</sequence>
<gene>
    <name evidence="1" type="ORF">CC1_20830</name>
</gene>
<proteinExistence type="predicted"/>
<dbReference type="HOGENOM" id="CLU_3326877_0_0_9"/>
<dbReference type="AlphaFoldDB" id="D4J8Y0"/>